<reference evidence="1" key="1">
    <citation type="submission" date="2014-09" db="EMBL/GenBank/DDBJ databases">
        <authorList>
            <person name="Magalhaes I.L.F."/>
            <person name="Oliveira U."/>
            <person name="Santos F.R."/>
            <person name="Vidigal T.H.D.A."/>
            <person name="Brescovit A.D."/>
            <person name="Santos A.J."/>
        </authorList>
    </citation>
    <scope>NUCLEOTIDE SEQUENCE</scope>
    <source>
        <tissue evidence="1">Shoot tissue taken approximately 20 cm above the soil surface</tissue>
    </source>
</reference>
<evidence type="ECO:0000313" key="1">
    <source>
        <dbReference type="EMBL" id="JAD63446.1"/>
    </source>
</evidence>
<sequence length="10" mass="1149">MTRALGPEQF</sequence>
<name>A0A0A9BJ93_ARUDO</name>
<accession>A0A0A9BJ93</accession>
<organism evidence="1">
    <name type="scientific">Arundo donax</name>
    <name type="common">Giant reed</name>
    <name type="synonym">Donax arundinaceus</name>
    <dbReference type="NCBI Taxonomy" id="35708"/>
    <lineage>
        <taxon>Eukaryota</taxon>
        <taxon>Viridiplantae</taxon>
        <taxon>Streptophyta</taxon>
        <taxon>Embryophyta</taxon>
        <taxon>Tracheophyta</taxon>
        <taxon>Spermatophyta</taxon>
        <taxon>Magnoliopsida</taxon>
        <taxon>Liliopsida</taxon>
        <taxon>Poales</taxon>
        <taxon>Poaceae</taxon>
        <taxon>PACMAD clade</taxon>
        <taxon>Arundinoideae</taxon>
        <taxon>Arundineae</taxon>
        <taxon>Arundo</taxon>
    </lineage>
</organism>
<dbReference type="EMBL" id="GBRH01234449">
    <property type="protein sequence ID" value="JAD63446.1"/>
    <property type="molecule type" value="Transcribed_RNA"/>
</dbReference>
<proteinExistence type="predicted"/>
<reference evidence="1" key="2">
    <citation type="journal article" date="2015" name="Data Brief">
        <title>Shoot transcriptome of the giant reed, Arundo donax.</title>
        <authorList>
            <person name="Barrero R.A."/>
            <person name="Guerrero F.D."/>
            <person name="Moolhuijzen P."/>
            <person name="Goolsby J.A."/>
            <person name="Tidwell J."/>
            <person name="Bellgard S.E."/>
            <person name="Bellgard M.I."/>
        </authorList>
    </citation>
    <scope>NUCLEOTIDE SEQUENCE</scope>
    <source>
        <tissue evidence="1">Shoot tissue taken approximately 20 cm above the soil surface</tissue>
    </source>
</reference>
<protein>
    <submittedName>
        <fullName evidence="1">Uncharacterized protein</fullName>
    </submittedName>
</protein>